<evidence type="ECO:0000313" key="8">
    <source>
        <dbReference type="Proteomes" id="UP000554766"/>
    </source>
</evidence>
<dbReference type="Gene3D" id="2.10.109.10">
    <property type="entry name" value="Umud Fragment, subunit A"/>
    <property type="match status" value="1"/>
</dbReference>
<dbReference type="AlphaFoldDB" id="A0A7L4PB08"/>
<keyword evidence="2 5" id="KW-0812">Transmembrane</keyword>
<sequence length="197" mass="21529">MKGWVKDLLWFVAIVIALVAYSAASGVAWPIAVVSSYSMEPTMRVGDFVLLSGASCASVSPGDVVVYVAKNPSWYGSWIIHRVYEKQQTGGNCALVTWGDNNNLPDQAVGEPPVSKNIVGKVALTVPYIGVFPLVVRPQGVGNAAMAAWMGRLAIFGAAVYAFYYYFKAGERELKRRGGKPRAKAVKRKATFWREEY</sequence>
<evidence type="ECO:0000256" key="2">
    <source>
        <dbReference type="ARBA" id="ARBA00022692"/>
    </source>
</evidence>
<dbReference type="PANTHER" id="PTHR10806">
    <property type="entry name" value="SIGNAL PEPTIDASE COMPLEX CATALYTIC SUBUNIT SEC11"/>
    <property type="match status" value="1"/>
</dbReference>
<dbReference type="GO" id="GO:0004252">
    <property type="term" value="F:serine-type endopeptidase activity"/>
    <property type="evidence" value="ECO:0007669"/>
    <property type="project" value="InterPro"/>
</dbReference>
<keyword evidence="8" id="KW-1185">Reference proteome</keyword>
<comment type="caution">
    <text evidence="7">The sequence shown here is derived from an EMBL/GenBank/DDBJ whole genome shotgun (WGS) entry which is preliminary data.</text>
</comment>
<evidence type="ECO:0000256" key="3">
    <source>
        <dbReference type="ARBA" id="ARBA00022989"/>
    </source>
</evidence>
<evidence type="ECO:0000256" key="4">
    <source>
        <dbReference type="ARBA" id="ARBA00023136"/>
    </source>
</evidence>
<evidence type="ECO:0000259" key="6">
    <source>
        <dbReference type="Pfam" id="PF10502"/>
    </source>
</evidence>
<dbReference type="PANTHER" id="PTHR10806:SF6">
    <property type="entry name" value="SIGNAL PEPTIDASE COMPLEX CATALYTIC SUBUNIT SEC11"/>
    <property type="match status" value="1"/>
</dbReference>
<dbReference type="CDD" id="cd06530">
    <property type="entry name" value="S26_SPase_I"/>
    <property type="match status" value="1"/>
</dbReference>
<dbReference type="InterPro" id="IPR001733">
    <property type="entry name" value="Peptidase_S26B"/>
</dbReference>
<dbReference type="InterPro" id="IPR036286">
    <property type="entry name" value="LexA/Signal_pep-like_sf"/>
</dbReference>
<accession>A0A7L4PB08</accession>
<gene>
    <name evidence="7" type="ORF">HC235_08995</name>
</gene>
<dbReference type="GO" id="GO:0016020">
    <property type="term" value="C:membrane"/>
    <property type="evidence" value="ECO:0007669"/>
    <property type="project" value="UniProtKB-SubCell"/>
</dbReference>
<dbReference type="OMA" id="VAWPIAV"/>
<organism evidence="7 8">
    <name type="scientific">Pyrobaculum arsenaticum</name>
    <dbReference type="NCBI Taxonomy" id="121277"/>
    <lineage>
        <taxon>Archaea</taxon>
        <taxon>Thermoproteota</taxon>
        <taxon>Thermoprotei</taxon>
        <taxon>Thermoproteales</taxon>
        <taxon>Thermoproteaceae</taxon>
        <taxon>Pyrobaculum</taxon>
    </lineage>
</organism>
<evidence type="ECO:0000256" key="5">
    <source>
        <dbReference type="SAM" id="Phobius"/>
    </source>
</evidence>
<dbReference type="EC" id="3.4.21.89" evidence="7"/>
<dbReference type="SUPFAM" id="SSF51306">
    <property type="entry name" value="LexA/Signal peptidase"/>
    <property type="match status" value="1"/>
</dbReference>
<proteinExistence type="predicted"/>
<keyword evidence="3 5" id="KW-1133">Transmembrane helix</keyword>
<dbReference type="RefSeq" id="WP_011901645.1">
    <property type="nucleotide sequence ID" value="NZ_JAAVJF010000004.1"/>
</dbReference>
<dbReference type="NCBIfam" id="TIGR02228">
    <property type="entry name" value="sigpep_I_arch"/>
    <property type="match status" value="1"/>
</dbReference>
<feature type="domain" description="Peptidase S26" evidence="6">
    <location>
        <begin position="10"/>
        <end position="71"/>
    </location>
</feature>
<dbReference type="Proteomes" id="UP000554766">
    <property type="component" value="Unassembled WGS sequence"/>
</dbReference>
<dbReference type="GO" id="GO:0009003">
    <property type="term" value="F:signal peptidase activity"/>
    <property type="evidence" value="ECO:0007669"/>
    <property type="project" value="UniProtKB-EC"/>
</dbReference>
<comment type="subcellular location">
    <subcellularLocation>
        <location evidence="1">Membrane</location>
    </subcellularLocation>
</comment>
<evidence type="ECO:0000313" key="7">
    <source>
        <dbReference type="EMBL" id="NYR16061.1"/>
    </source>
</evidence>
<feature type="transmembrane region" description="Helical" evidence="5">
    <location>
        <begin position="148"/>
        <end position="167"/>
    </location>
</feature>
<keyword evidence="4 5" id="KW-0472">Membrane</keyword>
<keyword evidence="7" id="KW-0378">Hydrolase</keyword>
<protein>
    <submittedName>
        <fullName evidence="7">Signal peptidase I</fullName>
        <ecNumber evidence="7">3.4.21.89</ecNumber>
    </submittedName>
</protein>
<evidence type="ECO:0000256" key="1">
    <source>
        <dbReference type="ARBA" id="ARBA00004370"/>
    </source>
</evidence>
<dbReference type="GeneID" id="5055808"/>
<dbReference type="GO" id="GO:0006465">
    <property type="term" value="P:signal peptide processing"/>
    <property type="evidence" value="ECO:0007669"/>
    <property type="project" value="InterPro"/>
</dbReference>
<dbReference type="Pfam" id="PF10502">
    <property type="entry name" value="Peptidase_S26"/>
    <property type="match status" value="1"/>
</dbReference>
<name>A0A7L4PB08_9CREN</name>
<dbReference type="InterPro" id="IPR019533">
    <property type="entry name" value="Peptidase_S26"/>
</dbReference>
<dbReference type="EMBL" id="JAAVJF010000004">
    <property type="protein sequence ID" value="NYR16061.1"/>
    <property type="molecule type" value="Genomic_DNA"/>
</dbReference>
<reference evidence="7 8" key="1">
    <citation type="journal article" date="2020" name="Nat. Commun.">
        <title>The structures of two archaeal type IV pili illuminate evolutionary relationships.</title>
        <authorList>
            <person name="Wang F."/>
            <person name="Baquero D.P."/>
            <person name="Su Z."/>
            <person name="Beltran L.C."/>
            <person name="Prangishvili D."/>
            <person name="Krupovic M."/>
            <person name="Egelman E.H."/>
        </authorList>
    </citation>
    <scope>NUCLEOTIDE SEQUENCE [LARGE SCALE GENOMIC DNA]</scope>
    <source>
        <strain evidence="7 8">2GA</strain>
    </source>
</reference>